<keyword evidence="1" id="KW-0949">S-adenosyl-L-methionine</keyword>
<dbReference type="InterPro" id="IPR029063">
    <property type="entry name" value="SAM-dependent_MTases_sf"/>
</dbReference>
<comment type="catalytic activity">
    <reaction evidence="1">
        <text>cytidine(4) in tRNA(Pro) + S-adenosyl-L-methionine = 2'-O-methylcytidine(4) in tRNA(Pro) + S-adenosyl-L-homocysteine + H(+)</text>
        <dbReference type="Rhea" id="RHEA:32767"/>
        <dbReference type="Rhea" id="RHEA-COMP:10397"/>
        <dbReference type="Rhea" id="RHEA-COMP:10398"/>
        <dbReference type="ChEBI" id="CHEBI:15378"/>
        <dbReference type="ChEBI" id="CHEBI:57856"/>
        <dbReference type="ChEBI" id="CHEBI:59789"/>
        <dbReference type="ChEBI" id="CHEBI:74495"/>
        <dbReference type="ChEBI" id="CHEBI:82748"/>
        <dbReference type="EC" id="2.1.1.225"/>
    </reaction>
</comment>
<keyword evidence="1" id="KW-0479">Metal-binding</keyword>
<name>A0A1Q9ESJ0_SYMMI</name>
<dbReference type="OrthoDB" id="258806at2759"/>
<comment type="caution">
    <text evidence="3">The sequence shown here is derived from an EMBL/GenBank/DDBJ whole genome shotgun (WGS) entry which is preliminary data.</text>
</comment>
<dbReference type="GO" id="GO:0030488">
    <property type="term" value="P:tRNA methylation"/>
    <property type="evidence" value="ECO:0007669"/>
    <property type="project" value="InterPro"/>
</dbReference>
<comment type="similarity">
    <text evidence="1">Belongs to the methyltransferase TRM13 family.</text>
</comment>
<keyword evidence="1" id="KW-0862">Zinc</keyword>
<keyword evidence="1" id="KW-0489">Methyltransferase</keyword>
<keyword evidence="1" id="KW-0863">Zinc-finger</keyword>
<comment type="catalytic activity">
    <reaction evidence="1">
        <text>cytidine(4) in tRNA(Gly)(GCC) + S-adenosyl-L-methionine = 2'-O-methylcytidine(4) in tRNA(Gly)(GCC) + S-adenosyl-L-homocysteine + H(+)</text>
        <dbReference type="Rhea" id="RHEA:43192"/>
        <dbReference type="Rhea" id="RHEA-COMP:10399"/>
        <dbReference type="Rhea" id="RHEA-COMP:10400"/>
        <dbReference type="ChEBI" id="CHEBI:15378"/>
        <dbReference type="ChEBI" id="CHEBI:57856"/>
        <dbReference type="ChEBI" id="CHEBI:59789"/>
        <dbReference type="ChEBI" id="CHEBI:74495"/>
        <dbReference type="ChEBI" id="CHEBI:82748"/>
        <dbReference type="EC" id="2.1.1.225"/>
    </reaction>
</comment>
<dbReference type="GO" id="GO:0106050">
    <property type="term" value="F:tRNA 2'-O-methyltransferase activity"/>
    <property type="evidence" value="ECO:0007669"/>
    <property type="project" value="UniProtKB-UniRule"/>
</dbReference>
<evidence type="ECO:0000313" key="4">
    <source>
        <dbReference type="Proteomes" id="UP000186817"/>
    </source>
</evidence>
<dbReference type="Gene3D" id="3.40.30.10">
    <property type="entry name" value="Glutaredoxin"/>
    <property type="match status" value="1"/>
</dbReference>
<evidence type="ECO:0000256" key="1">
    <source>
        <dbReference type="RuleBase" id="RU367103"/>
    </source>
</evidence>
<organism evidence="3 4">
    <name type="scientific">Symbiodinium microadriaticum</name>
    <name type="common">Dinoflagellate</name>
    <name type="synonym">Zooxanthella microadriatica</name>
    <dbReference type="NCBI Taxonomy" id="2951"/>
    <lineage>
        <taxon>Eukaryota</taxon>
        <taxon>Sar</taxon>
        <taxon>Alveolata</taxon>
        <taxon>Dinophyceae</taxon>
        <taxon>Suessiales</taxon>
        <taxon>Symbiodiniaceae</taxon>
        <taxon>Symbiodinium</taxon>
    </lineage>
</organism>
<dbReference type="PANTHER" id="PTHR12998:SF0">
    <property type="entry name" value="TRNA:M(4)X MODIFICATION ENZYME TRM13 HOMOLOG"/>
    <property type="match status" value="1"/>
</dbReference>
<feature type="domain" description="Methyltransferase TRM13" evidence="2">
    <location>
        <begin position="190"/>
        <end position="256"/>
    </location>
</feature>
<comment type="function">
    <text evidence="1">tRNA methylase which 2'-O-methylates cytidine(4) in tRNA(Pro) and tRNA(Gly)(GCC), and adenosine(4) in tRNA(His).</text>
</comment>
<sequence length="1155" mass="128025">MVDELRAALRSYAPKGDSLQCEFVHSKKGKRCFVRAAPGCQRCKTHLEADGDDGDRVQCPLDPSHSVERIHLERHLSTACPSLRDAQFLASLPFYRAGVNCGPPSKPHTLPNIGLMSRDRRDAWIERIEAVFPKAVCQALGREAHVEVEDIVNQSMSDATGSELGHADKHGLQNLALAQLASELCGDRLSRAVMVEYGCGRGALSLSLLRAHPQALSVLVDRDTRRHRVEQRRDAGHEVLRLRMDIADFDLGELLWDKVPDAAARLSDTFARCERSAQRSRRLHSLAELLRAPPFPPPGGLLVCAKHLCGSGTDLALRSLRGATLQPLEVGLCCATCCHHRCDPDTYVNPAFLASLGLAEPVDFAEFLSAAGWAVGAADLRLRRAGIMAKRILDYGRVAWLRSELGFSEATLVSYVSKDVTPENMAIVFNGISAAVGKEKEPVCPGDSCGSTSLWRPAASRAYYVKKHVRVLMRRDAAATFLVLVLVKWVLFLDSVCTKTDAIEDEVFFRIYGPVVVCHLADGAWPLSGHSRAAQASFLEELSGAGLGAMDKAVAAFAAEEPKEVEKGLRLEYLALPAPISGRGGALRFFLLANKIVFSEKLHALADWGSMKAKYVAEGISPAGHLPLLWIGDGPACSEHISLMRLVAGLVQLKNVKDADCWSLYTQDMIADAYTEWRGDWAAATFGGNDAAKETYKAGVLGRLKQFEGVLTKAGVKGAFVSGDLPLWGDSALFSLISDNIATGYIEADAVKAYASLEAVANWYGDVRRQIAQQKWKWTELARFEGRQATWSRSDVPVTGWSLLWRSEEPTLRGPELYCQYQDHLQPALTLHFLQSPCEKCCVGSAKAAKEVTTGRAGEEIKLEEGTWRCGQENPACIADFRRLLSCQKVREEDMGSVDWLSLREQMRRALVYAREGLVEGFRDGLHGQLHKIAFEAQFGDFMLLDMGRKDWVRRFRDLYSLHLTDSKKAPSCLLGQVSLQLFLLFFTDGRSHAMWFQDGKHGAPTGKHAIHEIETLEEIPLCFSDTAEQDVWNLPSIITSRLRLLKAVRWTNLVESGWPIFKILSLVTFHGCRMKHRQCRTRCSEAWINRLMVLLEDEEAEEFGVQLVQFELRSGWEFRAVPMALRRLLALGPVPSAERVRGQEPFGLLASTPQ</sequence>
<evidence type="ECO:0000313" key="3">
    <source>
        <dbReference type="EMBL" id="OLQ10393.1"/>
    </source>
</evidence>
<comment type="catalytic activity">
    <reaction evidence="1">
        <text>adenosine(4) in tRNA(His) + S-adenosyl-L-methionine = 2'-O-methyladenosine(4) in tRNA(His) + S-adenosyl-L-homocysteine + H(+)</text>
        <dbReference type="Rhea" id="RHEA:43196"/>
        <dbReference type="Rhea" id="RHEA-COMP:10401"/>
        <dbReference type="Rhea" id="RHEA-COMP:10402"/>
        <dbReference type="ChEBI" id="CHEBI:15378"/>
        <dbReference type="ChEBI" id="CHEBI:57856"/>
        <dbReference type="ChEBI" id="CHEBI:59789"/>
        <dbReference type="ChEBI" id="CHEBI:74411"/>
        <dbReference type="ChEBI" id="CHEBI:74477"/>
        <dbReference type="EC" id="2.1.1.225"/>
    </reaction>
</comment>
<reference evidence="3 4" key="1">
    <citation type="submission" date="2016-02" db="EMBL/GenBank/DDBJ databases">
        <title>Genome analysis of coral dinoflagellate symbionts highlights evolutionary adaptations to a symbiotic lifestyle.</title>
        <authorList>
            <person name="Aranda M."/>
            <person name="Li Y."/>
            <person name="Liew Y.J."/>
            <person name="Baumgarten S."/>
            <person name="Simakov O."/>
            <person name="Wilson M."/>
            <person name="Piel J."/>
            <person name="Ashoor H."/>
            <person name="Bougouffa S."/>
            <person name="Bajic V.B."/>
            <person name="Ryu T."/>
            <person name="Ravasi T."/>
            <person name="Bayer T."/>
            <person name="Micklem G."/>
            <person name="Kim H."/>
            <person name="Bhak J."/>
            <person name="Lajeunesse T.C."/>
            <person name="Voolstra C.R."/>
        </authorList>
    </citation>
    <scope>NUCLEOTIDE SEQUENCE [LARGE SCALE GENOMIC DNA]</scope>
    <source>
        <strain evidence="3 4">CCMP2467</strain>
    </source>
</reference>
<dbReference type="EMBL" id="LSRX01000079">
    <property type="protein sequence ID" value="OLQ10393.1"/>
    <property type="molecule type" value="Genomic_DNA"/>
</dbReference>
<dbReference type="PANTHER" id="PTHR12998">
    <property type="entry name" value="TRNA:M(4)X MODIFICATION ENZYME TRM13 HOMOLOG"/>
    <property type="match status" value="1"/>
</dbReference>
<proteinExistence type="inferred from homology"/>
<feature type="domain" description="Methyltransferase TRM13" evidence="2">
    <location>
        <begin position="302"/>
        <end position="377"/>
    </location>
</feature>
<dbReference type="Gene3D" id="1.20.1050.10">
    <property type="match status" value="1"/>
</dbReference>
<gene>
    <name evidence="3" type="primary">TRM13</name>
    <name evidence="3" type="ORF">AK812_SmicGene5879</name>
</gene>
<protein>
    <recommendedName>
        <fullName evidence="1">tRNA:m(4)X modification enzyme TRM13</fullName>
        <ecNumber evidence="1">2.1.1.225</ecNumber>
    </recommendedName>
</protein>
<dbReference type="EC" id="2.1.1.225" evidence="1"/>
<feature type="domain" description="Methyltransferase TRM13" evidence="2">
    <location>
        <begin position="384"/>
        <end position="429"/>
    </location>
</feature>
<dbReference type="SUPFAM" id="SSF53335">
    <property type="entry name" value="S-adenosyl-L-methionine-dependent methyltransferases"/>
    <property type="match status" value="1"/>
</dbReference>
<dbReference type="InterPro" id="IPR039044">
    <property type="entry name" value="Trm13"/>
</dbReference>
<accession>A0A1Q9ESJ0</accession>
<keyword evidence="4" id="KW-1185">Reference proteome</keyword>
<evidence type="ECO:0000259" key="2">
    <source>
        <dbReference type="Pfam" id="PF05206"/>
    </source>
</evidence>
<dbReference type="InterPro" id="IPR007871">
    <property type="entry name" value="Methyltransferase_TRM13"/>
</dbReference>
<keyword evidence="1" id="KW-0819">tRNA processing</keyword>
<dbReference type="Pfam" id="PF05206">
    <property type="entry name" value="TRM13"/>
    <property type="match status" value="3"/>
</dbReference>
<dbReference type="AlphaFoldDB" id="A0A1Q9ESJ0"/>
<dbReference type="GO" id="GO:0008270">
    <property type="term" value="F:zinc ion binding"/>
    <property type="evidence" value="ECO:0007669"/>
    <property type="project" value="UniProtKB-KW"/>
</dbReference>
<keyword evidence="1" id="KW-0808">Transferase</keyword>
<dbReference type="Proteomes" id="UP000186817">
    <property type="component" value="Unassembled WGS sequence"/>
</dbReference>